<feature type="transmembrane region" description="Helical" evidence="1">
    <location>
        <begin position="91"/>
        <end position="110"/>
    </location>
</feature>
<dbReference type="SUPFAM" id="SSF103473">
    <property type="entry name" value="MFS general substrate transporter"/>
    <property type="match status" value="1"/>
</dbReference>
<dbReference type="PANTHER" id="PTHR45757:SF23">
    <property type="entry name" value="MAJOR FACILITATOR SUPERFAMILY (MFS) PROFILE DOMAIN-CONTAINING PROTEIN"/>
    <property type="match status" value="1"/>
</dbReference>
<evidence type="ECO:0000313" key="4">
    <source>
        <dbReference type="WBParaSite" id="ASIM_0001634901-mRNA-1"/>
    </source>
</evidence>
<keyword evidence="1" id="KW-0812">Transmembrane</keyword>
<accession>A0A0M3K5V8</accession>
<evidence type="ECO:0000256" key="1">
    <source>
        <dbReference type="SAM" id="Phobius"/>
    </source>
</evidence>
<feature type="transmembrane region" description="Helical" evidence="1">
    <location>
        <begin position="37"/>
        <end position="62"/>
    </location>
</feature>
<dbReference type="WBParaSite" id="ASIM_0001634901-mRNA-1">
    <property type="protein sequence ID" value="ASIM_0001634901-mRNA-1"/>
    <property type="gene ID" value="ASIM_0001634901"/>
</dbReference>
<proteinExistence type="predicted"/>
<gene>
    <name evidence="2" type="ORF">ASIM_LOCUS15756</name>
</gene>
<dbReference type="OrthoDB" id="5874492at2759"/>
<dbReference type="GO" id="GO:0016020">
    <property type="term" value="C:membrane"/>
    <property type="evidence" value="ECO:0007669"/>
    <property type="project" value="TreeGrafter"/>
</dbReference>
<keyword evidence="3" id="KW-1185">Reference proteome</keyword>
<organism evidence="4">
    <name type="scientific">Anisakis simplex</name>
    <name type="common">Herring worm</name>
    <dbReference type="NCBI Taxonomy" id="6269"/>
    <lineage>
        <taxon>Eukaryota</taxon>
        <taxon>Metazoa</taxon>
        <taxon>Ecdysozoa</taxon>
        <taxon>Nematoda</taxon>
        <taxon>Chromadorea</taxon>
        <taxon>Rhabditida</taxon>
        <taxon>Spirurina</taxon>
        <taxon>Ascaridomorpha</taxon>
        <taxon>Ascaridoidea</taxon>
        <taxon>Anisakidae</taxon>
        <taxon>Anisakis</taxon>
        <taxon>Anisakis simplex complex</taxon>
    </lineage>
</organism>
<sequence length="163" mass="18362">MTNLLKPTDPEKAREHQEYITRIHEHPIFSFCNSTRYVIMVLSIICLAWLMGNSLVLNFTIICMSDDGGTVNGTNGTSGGLYHYTHSQQSWLFAIVAIGSIAGTYPVMFLETRATLRFTFEGLTLFEDIERPQNFFPFVLPLIITNLGEPGRSFSEKCSHCSD</sequence>
<dbReference type="AlphaFoldDB" id="A0A0M3K5V8"/>
<dbReference type="Proteomes" id="UP000267096">
    <property type="component" value="Unassembled WGS sequence"/>
</dbReference>
<keyword evidence="1" id="KW-0472">Membrane</keyword>
<evidence type="ECO:0000313" key="2">
    <source>
        <dbReference type="EMBL" id="VDK55961.1"/>
    </source>
</evidence>
<dbReference type="InterPro" id="IPR036259">
    <property type="entry name" value="MFS_trans_sf"/>
</dbReference>
<name>A0A0M3K5V8_ANISI</name>
<reference evidence="4" key="1">
    <citation type="submission" date="2017-02" db="UniProtKB">
        <authorList>
            <consortium name="WormBaseParasite"/>
        </authorList>
    </citation>
    <scope>IDENTIFICATION</scope>
</reference>
<dbReference type="EMBL" id="UYRR01032538">
    <property type="protein sequence ID" value="VDK55961.1"/>
    <property type="molecule type" value="Genomic_DNA"/>
</dbReference>
<protein>
    <submittedName>
        <fullName evidence="4">CNNM transmembrane domain-containing protein</fullName>
    </submittedName>
</protein>
<reference evidence="2 3" key="2">
    <citation type="submission" date="2018-11" db="EMBL/GenBank/DDBJ databases">
        <authorList>
            <consortium name="Pathogen Informatics"/>
        </authorList>
    </citation>
    <scope>NUCLEOTIDE SEQUENCE [LARGE SCALE GENOMIC DNA]</scope>
</reference>
<evidence type="ECO:0000313" key="3">
    <source>
        <dbReference type="Proteomes" id="UP000267096"/>
    </source>
</evidence>
<keyword evidence="1" id="KW-1133">Transmembrane helix</keyword>
<dbReference type="PANTHER" id="PTHR45757">
    <property type="entry name" value="PROTEIN CBG23364-RELATED"/>
    <property type="match status" value="1"/>
</dbReference>